<dbReference type="Proteomes" id="UP000005926">
    <property type="component" value="Unassembled WGS sequence"/>
</dbReference>
<dbReference type="RefSeq" id="WP_005607103.1">
    <property type="nucleotide sequence ID" value="NZ_CP102283.1"/>
</dbReference>
<organism evidence="1 2">
    <name type="scientific">Granulicatella adiacens ATCC 49175</name>
    <dbReference type="NCBI Taxonomy" id="638301"/>
    <lineage>
        <taxon>Bacteria</taxon>
        <taxon>Bacillati</taxon>
        <taxon>Bacillota</taxon>
        <taxon>Bacilli</taxon>
        <taxon>Lactobacillales</taxon>
        <taxon>Carnobacteriaceae</taxon>
        <taxon>Granulicatella</taxon>
    </lineage>
</organism>
<protein>
    <submittedName>
        <fullName evidence="1">Uncharacterized protein</fullName>
    </submittedName>
</protein>
<comment type="caution">
    <text evidence="1">The sequence shown here is derived from an EMBL/GenBank/DDBJ whole genome shotgun (WGS) entry which is preliminary data.</text>
</comment>
<accession>C8NGG6</accession>
<keyword evidence="2" id="KW-1185">Reference proteome</keyword>
<reference evidence="1 2" key="1">
    <citation type="submission" date="2009-08" db="EMBL/GenBank/DDBJ databases">
        <authorList>
            <person name="Muzny D."/>
            <person name="Qin X."/>
            <person name="Deng J."/>
            <person name="Jiang H."/>
            <person name="Liu Y."/>
            <person name="Qu J."/>
            <person name="Song X.-Z."/>
            <person name="Zhang L."/>
            <person name="Thornton R."/>
            <person name="Coyle M."/>
            <person name="Francisco L."/>
            <person name="Jackson L."/>
            <person name="Javaid M."/>
            <person name="Korchina V."/>
            <person name="Kovar C."/>
            <person name="Mata R."/>
            <person name="Mathew T."/>
            <person name="Ngo R."/>
            <person name="Nguyen L."/>
            <person name="Nguyen N."/>
            <person name="Okwuonu G."/>
            <person name="Ongeri F."/>
            <person name="Pham C."/>
            <person name="Simmons D."/>
            <person name="Wilczek-Boney K."/>
            <person name="Hale W."/>
            <person name="Jakkamsetti A."/>
            <person name="Pham P."/>
            <person name="Ruth R."/>
            <person name="San Lucas F."/>
            <person name="Warren J."/>
            <person name="Zhang J."/>
            <person name="Zhao Z."/>
            <person name="Zhou C."/>
            <person name="Zhu D."/>
            <person name="Lee S."/>
            <person name="Bess C."/>
            <person name="Blankenburg K."/>
            <person name="Forbes L."/>
            <person name="Fu Q."/>
            <person name="Gubbala S."/>
            <person name="Hirani K."/>
            <person name="Jayaseelan J.C."/>
            <person name="Lara F."/>
            <person name="Munidasa M."/>
            <person name="Palculict T."/>
            <person name="Patil S."/>
            <person name="Pu L.-L."/>
            <person name="Saada N."/>
            <person name="Tang L."/>
            <person name="Weissenberger G."/>
            <person name="Zhu Y."/>
            <person name="Hemphill L."/>
            <person name="Shang Y."/>
            <person name="Youmans B."/>
            <person name="Ayvaz T."/>
            <person name="Ross M."/>
            <person name="Santibanez J."/>
            <person name="Aqrawi P."/>
            <person name="Gross S."/>
            <person name="Joshi V."/>
            <person name="Fowler G."/>
            <person name="Nazareth L."/>
            <person name="Reid J."/>
            <person name="Worley K."/>
            <person name="Petrosino J."/>
            <person name="Highlander S."/>
            <person name="Gibbs R."/>
        </authorList>
    </citation>
    <scope>NUCLEOTIDE SEQUENCE [LARGE SCALE GENOMIC DNA]</scope>
    <source>
        <strain evidence="1 2">ATCC 49175</strain>
    </source>
</reference>
<sequence length="97" mass="11216">MSEGVINAIDHLLEIINQYQIEDVNPQIKTLMNLKGFLDANGILDEREKLDVYKSLFPPHGGLSDIYYWDDDFETRKEVNDSIESALKIIANYLLDR</sequence>
<proteinExistence type="predicted"/>
<dbReference type="EMBL" id="ACKZ01000019">
    <property type="protein sequence ID" value="EEW37224.1"/>
    <property type="molecule type" value="Genomic_DNA"/>
</dbReference>
<gene>
    <name evidence="1" type="ORF">HMPREF0444_1011</name>
</gene>
<dbReference type="HOGENOM" id="CLU_174563_0_0_9"/>
<dbReference type="AlphaFoldDB" id="C8NGG6"/>
<name>C8NGG6_9LACT</name>
<dbReference type="GeneID" id="78411766"/>
<dbReference type="eggNOG" id="ENOG50348K4">
    <property type="taxonomic scope" value="Bacteria"/>
</dbReference>
<evidence type="ECO:0000313" key="1">
    <source>
        <dbReference type="EMBL" id="EEW37224.1"/>
    </source>
</evidence>
<evidence type="ECO:0000313" key="2">
    <source>
        <dbReference type="Proteomes" id="UP000005926"/>
    </source>
</evidence>